<feature type="region of interest" description="Disordered" evidence="1">
    <location>
        <begin position="242"/>
        <end position="281"/>
    </location>
</feature>
<sequence length="281" mass="30365">MGCCQSDLKGEKQEDIDNQAPQPIKQVKTNFSTVDYDAAASGRRDTIVAPEEVRQKSNPLPSLSEKETSSLHQQSLDSTAVGSTKPQVTGDDRISFDNRIEDQPSLGIESRHIEDTQTRLPYEDVTASPTTPTAAHTIGEQLPGTKTYLNKLHKHNRTEHIIMGLFNKSKKLPEDPSNPILSSESGGVTTEDRPRKKSLYQKYQDLKRGPSTSQLSEEDLKKYTGMDRTEFDKWAATTPGVAGGQAAGSLTAGGNSGLGGTAAGEGLGGWGREAGKQPTIR</sequence>
<dbReference type="EMBL" id="JAVRRJ010000004">
    <property type="protein sequence ID" value="KAK5085824.1"/>
    <property type="molecule type" value="Genomic_DNA"/>
</dbReference>
<comment type="caution">
    <text evidence="2">The sequence shown here is derived from an EMBL/GenBank/DDBJ whole genome shotgun (WGS) entry which is preliminary data.</text>
</comment>
<gene>
    <name evidence="2" type="ORF">LTR05_005113</name>
</gene>
<feature type="region of interest" description="Disordered" evidence="1">
    <location>
        <begin position="1"/>
        <end position="29"/>
    </location>
</feature>
<reference evidence="2 3" key="1">
    <citation type="submission" date="2023-08" db="EMBL/GenBank/DDBJ databases">
        <title>Black Yeasts Isolated from many extreme environments.</title>
        <authorList>
            <person name="Coleine C."/>
            <person name="Stajich J.E."/>
            <person name="Selbmann L."/>
        </authorList>
    </citation>
    <scope>NUCLEOTIDE SEQUENCE [LARGE SCALE GENOMIC DNA]</scope>
    <source>
        <strain evidence="2 3">CCFEE 5910</strain>
    </source>
</reference>
<feature type="compositionally biased region" description="Low complexity" evidence="1">
    <location>
        <begin position="126"/>
        <end position="137"/>
    </location>
</feature>
<feature type="region of interest" description="Disordered" evidence="1">
    <location>
        <begin position="169"/>
        <end position="196"/>
    </location>
</feature>
<feature type="compositionally biased region" description="Basic and acidic residues" evidence="1">
    <location>
        <begin position="90"/>
        <end position="102"/>
    </location>
</feature>
<evidence type="ECO:0000313" key="3">
    <source>
        <dbReference type="Proteomes" id="UP001309876"/>
    </source>
</evidence>
<keyword evidence="3" id="KW-1185">Reference proteome</keyword>
<evidence type="ECO:0000313" key="2">
    <source>
        <dbReference type="EMBL" id="KAK5085824.1"/>
    </source>
</evidence>
<organism evidence="2 3">
    <name type="scientific">Lithohypha guttulata</name>
    <dbReference type="NCBI Taxonomy" id="1690604"/>
    <lineage>
        <taxon>Eukaryota</taxon>
        <taxon>Fungi</taxon>
        <taxon>Dikarya</taxon>
        <taxon>Ascomycota</taxon>
        <taxon>Pezizomycotina</taxon>
        <taxon>Eurotiomycetes</taxon>
        <taxon>Chaetothyriomycetidae</taxon>
        <taxon>Chaetothyriales</taxon>
        <taxon>Trichomeriaceae</taxon>
        <taxon>Lithohypha</taxon>
    </lineage>
</organism>
<protein>
    <submittedName>
        <fullName evidence="2">Uncharacterized protein</fullName>
    </submittedName>
</protein>
<name>A0AAN7T1L0_9EURO</name>
<accession>A0AAN7T1L0</accession>
<feature type="compositionally biased region" description="Gly residues" evidence="1">
    <location>
        <begin position="254"/>
        <end position="272"/>
    </location>
</feature>
<feature type="compositionally biased region" description="Basic and acidic residues" evidence="1">
    <location>
        <begin position="42"/>
        <end position="55"/>
    </location>
</feature>
<evidence type="ECO:0000256" key="1">
    <source>
        <dbReference type="SAM" id="MobiDB-lite"/>
    </source>
</evidence>
<proteinExistence type="predicted"/>
<feature type="compositionally biased region" description="Polar residues" evidence="1">
    <location>
        <begin position="179"/>
        <end position="188"/>
    </location>
</feature>
<feature type="region of interest" description="Disordered" evidence="1">
    <location>
        <begin position="42"/>
        <end position="142"/>
    </location>
</feature>
<feature type="compositionally biased region" description="Polar residues" evidence="1">
    <location>
        <begin position="70"/>
        <end position="87"/>
    </location>
</feature>
<dbReference type="AlphaFoldDB" id="A0AAN7T1L0"/>
<dbReference type="Proteomes" id="UP001309876">
    <property type="component" value="Unassembled WGS sequence"/>
</dbReference>